<gene>
    <name evidence="1" type="ORF">Lalb_Chr07g0189871</name>
</gene>
<dbReference type="Gene3D" id="3.40.50.150">
    <property type="entry name" value="Vaccinia Virus protein VP39"/>
    <property type="match status" value="1"/>
</dbReference>
<dbReference type="EMBL" id="WOCE01000007">
    <property type="protein sequence ID" value="KAE9610744.1"/>
    <property type="molecule type" value="Genomic_DNA"/>
</dbReference>
<dbReference type="Proteomes" id="UP000447434">
    <property type="component" value="Chromosome 7"/>
</dbReference>
<dbReference type="Pfam" id="PF07279">
    <property type="entry name" value="DUF1442"/>
    <property type="match status" value="1"/>
</dbReference>
<dbReference type="OrthoDB" id="685237at2759"/>
<dbReference type="InterPro" id="IPR029063">
    <property type="entry name" value="SAM-dependent_MTases_sf"/>
</dbReference>
<accession>A0A6A4QBQ3</accession>
<dbReference type="PANTHER" id="PTHR33593">
    <property type="entry name" value="DUF1442 FAMILY PROTEIN"/>
    <property type="match status" value="1"/>
</dbReference>
<reference evidence="2" key="1">
    <citation type="journal article" date="2020" name="Nat. Commun.">
        <title>Genome sequence of the cluster root forming white lupin.</title>
        <authorList>
            <person name="Hufnagel B."/>
            <person name="Marques A."/>
            <person name="Soriano A."/>
            <person name="Marques L."/>
            <person name="Divol F."/>
            <person name="Doumas P."/>
            <person name="Sallet E."/>
            <person name="Mancinotti D."/>
            <person name="Carrere S."/>
            <person name="Marande W."/>
            <person name="Arribat S."/>
            <person name="Keller J."/>
            <person name="Huneau C."/>
            <person name="Blein T."/>
            <person name="Aime D."/>
            <person name="Laguerre M."/>
            <person name="Taylor J."/>
            <person name="Schubert V."/>
            <person name="Nelson M."/>
            <person name="Geu-Flores F."/>
            <person name="Crespi M."/>
            <person name="Gallardo-Guerrero K."/>
            <person name="Delaux P.-M."/>
            <person name="Salse J."/>
            <person name="Berges H."/>
            <person name="Guyot R."/>
            <person name="Gouzy J."/>
            <person name="Peret B."/>
        </authorList>
    </citation>
    <scope>NUCLEOTIDE SEQUENCE [LARGE SCALE GENOMIC DNA]</scope>
    <source>
        <strain evidence="2">cv. Amiga</strain>
    </source>
</reference>
<comment type="caution">
    <text evidence="1">The sequence shown here is derived from an EMBL/GenBank/DDBJ whole genome shotgun (WGS) entry which is preliminary data.</text>
</comment>
<evidence type="ECO:0000313" key="1">
    <source>
        <dbReference type="EMBL" id="KAE9610744.1"/>
    </source>
</evidence>
<evidence type="ECO:0000313" key="2">
    <source>
        <dbReference type="Proteomes" id="UP000447434"/>
    </source>
</evidence>
<proteinExistence type="predicted"/>
<sequence length="218" mass="23907">MKLVWSPETASKAYLDTVKLCEKIKESEVAEFLSAMAAGWNAKFIVESWSNNGPIITSFGLAVAARNTGARHVCIVPDEPSTLQYTKAMAEIGVSPPPEVVAGEAEKVIPLLLGLDFLVVDCKEREFDRVLRVAKVGNSGAVLACKNAWQRNVSGFKWNMALDKDTRVVRSVFLPVGKGLDIAYIGSASGKVVTTNKVPSRWFKHIDQQSGEEHLFRK</sequence>
<name>A0A6A4QBQ3_LUPAL</name>
<keyword evidence="2" id="KW-1185">Reference proteome</keyword>
<organism evidence="1 2">
    <name type="scientific">Lupinus albus</name>
    <name type="common">White lupine</name>
    <name type="synonym">Lupinus termis</name>
    <dbReference type="NCBI Taxonomy" id="3870"/>
    <lineage>
        <taxon>Eukaryota</taxon>
        <taxon>Viridiplantae</taxon>
        <taxon>Streptophyta</taxon>
        <taxon>Embryophyta</taxon>
        <taxon>Tracheophyta</taxon>
        <taxon>Spermatophyta</taxon>
        <taxon>Magnoliopsida</taxon>
        <taxon>eudicotyledons</taxon>
        <taxon>Gunneridae</taxon>
        <taxon>Pentapetalae</taxon>
        <taxon>rosids</taxon>
        <taxon>fabids</taxon>
        <taxon>Fabales</taxon>
        <taxon>Fabaceae</taxon>
        <taxon>Papilionoideae</taxon>
        <taxon>50 kb inversion clade</taxon>
        <taxon>genistoids sensu lato</taxon>
        <taxon>core genistoids</taxon>
        <taxon>Genisteae</taxon>
        <taxon>Lupinus</taxon>
    </lineage>
</organism>
<dbReference type="AlphaFoldDB" id="A0A6A4QBQ3"/>
<dbReference type="InterPro" id="IPR009902">
    <property type="entry name" value="DUF1442"/>
</dbReference>
<dbReference type="PANTHER" id="PTHR33593:SF28">
    <property type="entry name" value="ANKYRIN REPEAT_KH DOMAIN PROTEIN (DUF1442)"/>
    <property type="match status" value="1"/>
</dbReference>
<protein>
    <submittedName>
        <fullName evidence="1">Uncharacterized protein</fullName>
    </submittedName>
</protein>